<dbReference type="AlphaFoldDB" id="A0A9N7UX07"/>
<evidence type="ECO:0000313" key="3">
    <source>
        <dbReference type="Proteomes" id="UP001153269"/>
    </source>
</evidence>
<dbReference type="Proteomes" id="UP001153269">
    <property type="component" value="Unassembled WGS sequence"/>
</dbReference>
<comment type="caution">
    <text evidence="2">The sequence shown here is derived from an EMBL/GenBank/DDBJ whole genome shotgun (WGS) entry which is preliminary data.</text>
</comment>
<name>A0A9N7UX07_PLEPL</name>
<gene>
    <name evidence="2" type="ORF">PLEPLA_LOCUS28812</name>
</gene>
<feature type="region of interest" description="Disordered" evidence="1">
    <location>
        <begin position="1"/>
        <end position="24"/>
    </location>
</feature>
<reference evidence="2" key="1">
    <citation type="submission" date="2020-03" db="EMBL/GenBank/DDBJ databases">
        <authorList>
            <person name="Weist P."/>
        </authorList>
    </citation>
    <scope>NUCLEOTIDE SEQUENCE</scope>
</reference>
<accession>A0A9N7UX07</accession>
<sequence length="224" mass="25366">MRSLGHRDEPAPRHYAAMGGTRTPVPTPEIRAHSLYFDLSAYGVEALREHRNPTTKPGFHLKIYGTFRNRYMALVCPTSDTKMVRFLRHTANSSIMKNIFHQSFNAYKTDIEPRLSDVTHHHMQCSRRLFEIQLSHRRISAAYIEGDNVAVTVEGEAARVLNFDTGCGVNLGMRGLESMASFIYQTATAVDQNDILEALSAKMQHSRQVAETFRQTGLAESMYE</sequence>
<evidence type="ECO:0000256" key="1">
    <source>
        <dbReference type="SAM" id="MobiDB-lite"/>
    </source>
</evidence>
<keyword evidence="3" id="KW-1185">Reference proteome</keyword>
<dbReference type="EMBL" id="CADEAL010002557">
    <property type="protein sequence ID" value="CAB1441022.1"/>
    <property type="molecule type" value="Genomic_DNA"/>
</dbReference>
<evidence type="ECO:0000313" key="2">
    <source>
        <dbReference type="EMBL" id="CAB1441022.1"/>
    </source>
</evidence>
<proteinExistence type="predicted"/>
<feature type="compositionally biased region" description="Basic and acidic residues" evidence="1">
    <location>
        <begin position="1"/>
        <end position="12"/>
    </location>
</feature>
<organism evidence="2 3">
    <name type="scientific">Pleuronectes platessa</name>
    <name type="common">European plaice</name>
    <dbReference type="NCBI Taxonomy" id="8262"/>
    <lineage>
        <taxon>Eukaryota</taxon>
        <taxon>Metazoa</taxon>
        <taxon>Chordata</taxon>
        <taxon>Craniata</taxon>
        <taxon>Vertebrata</taxon>
        <taxon>Euteleostomi</taxon>
        <taxon>Actinopterygii</taxon>
        <taxon>Neopterygii</taxon>
        <taxon>Teleostei</taxon>
        <taxon>Neoteleostei</taxon>
        <taxon>Acanthomorphata</taxon>
        <taxon>Carangaria</taxon>
        <taxon>Pleuronectiformes</taxon>
        <taxon>Pleuronectoidei</taxon>
        <taxon>Pleuronectidae</taxon>
        <taxon>Pleuronectes</taxon>
    </lineage>
</organism>
<protein>
    <submittedName>
        <fullName evidence="2">Uncharacterized protein</fullName>
    </submittedName>
</protein>